<keyword evidence="8 9" id="KW-0961">Cell wall biogenesis/degradation</keyword>
<keyword evidence="4 8" id="KW-0133">Cell shape</keyword>
<dbReference type="EMBL" id="DTGZ01000081">
    <property type="protein sequence ID" value="HGV97506.1"/>
    <property type="molecule type" value="Genomic_DNA"/>
</dbReference>
<evidence type="ECO:0000313" key="10">
    <source>
        <dbReference type="EMBL" id="HGV97506.1"/>
    </source>
</evidence>
<dbReference type="UniPathway" id="UPA00219"/>
<sequence>MADITKGVRAFTLGTALSRVFGLLREIVFAFLYGASTSTDAFQAAFRILDLLRDLFAETTLSSAIVPILTDQKQKGKQKQNLLASNIFNILLIIVGIVTILGMFFSPYIVNIIAFGFGRVPNKLTLTAQLATIIFPFLLFLALAAWAMSYLNTEGEFFVPSVAPAFFNLFSIIVPLILYSYLLNRGTDPIFGMAFGVLVGGLMQFGIQIPSLYKRGFRYNRYINFLDPEFKRVLALFIPVAIGLAGSRINVMVDTIMVSVLEEKSMTWLHYAFRIMHLPMGLFGIAVGTVALPVLSRLVVENNLSELRRTLFDSIKLVLFLTVSSSIIIAFFSIPITRIVYERGKFTSFDTTASAGALVFYIMGVPFAACLRNIAALFYAFKDAKTPMLVSLFSVGINVVLNYILMQIMSYRGIALATSLSAFINFAILLKFLPSKIGSFEISNFLKYFISLVISSTGGGFLGIFVTNFILGQFGSSILMQISALIIGGLISVFVFYYICLILKVREVRIYTRRLLAREN</sequence>
<dbReference type="InterPro" id="IPR004268">
    <property type="entry name" value="MurJ"/>
</dbReference>
<evidence type="ECO:0000256" key="8">
    <source>
        <dbReference type="HAMAP-Rule" id="MF_02078"/>
    </source>
</evidence>
<dbReference type="Pfam" id="PF03023">
    <property type="entry name" value="MurJ"/>
    <property type="match status" value="1"/>
</dbReference>
<feature type="transmembrane region" description="Helical" evidence="8">
    <location>
        <begin position="130"/>
        <end position="150"/>
    </location>
</feature>
<feature type="transmembrane region" description="Helical" evidence="8">
    <location>
        <begin position="478"/>
        <end position="503"/>
    </location>
</feature>
<keyword evidence="8 9" id="KW-0813">Transport</keyword>
<reference evidence="10" key="1">
    <citation type="journal article" date="2020" name="mSystems">
        <title>Genome- and Community-Level Interaction Insights into Carbon Utilization and Element Cycling Functions of Hydrothermarchaeota in Hydrothermal Sediment.</title>
        <authorList>
            <person name="Zhou Z."/>
            <person name="Liu Y."/>
            <person name="Xu W."/>
            <person name="Pan J."/>
            <person name="Luo Z.H."/>
            <person name="Li M."/>
        </authorList>
    </citation>
    <scope>NUCLEOTIDE SEQUENCE [LARGE SCALE GENOMIC DNA]</scope>
    <source>
        <strain evidence="10">SpSt-774</strain>
    </source>
</reference>
<keyword evidence="2 8" id="KW-1003">Cell membrane</keyword>
<dbReference type="GO" id="GO:0009252">
    <property type="term" value="P:peptidoglycan biosynthetic process"/>
    <property type="evidence" value="ECO:0007669"/>
    <property type="project" value="UniProtKB-UniRule"/>
</dbReference>
<feature type="transmembrane region" description="Helical" evidence="8">
    <location>
        <begin position="190"/>
        <end position="213"/>
    </location>
</feature>
<dbReference type="InterPro" id="IPR051050">
    <property type="entry name" value="Lipid_II_flippase_MurJ/MviN"/>
</dbReference>
<comment type="pathway">
    <text evidence="8">Cell wall biogenesis; peptidoglycan biosynthesis.</text>
</comment>
<dbReference type="GO" id="GO:0071555">
    <property type="term" value="P:cell wall organization"/>
    <property type="evidence" value="ECO:0007669"/>
    <property type="project" value="UniProtKB-UniRule"/>
</dbReference>
<comment type="caution">
    <text evidence="10">The sequence shown here is derived from an EMBL/GenBank/DDBJ whole genome shotgun (WGS) entry which is preliminary data.</text>
</comment>
<organism evidence="10">
    <name type="scientific">candidate division WOR-3 bacterium</name>
    <dbReference type="NCBI Taxonomy" id="2052148"/>
    <lineage>
        <taxon>Bacteria</taxon>
        <taxon>Bacteria division WOR-3</taxon>
    </lineage>
</organism>
<gene>
    <name evidence="8 10" type="primary">murJ</name>
    <name evidence="10" type="ORF">ENV60_04345</name>
</gene>
<evidence type="ECO:0000256" key="3">
    <source>
        <dbReference type="ARBA" id="ARBA00022692"/>
    </source>
</evidence>
<dbReference type="AlphaFoldDB" id="A0A7C4TC71"/>
<proteinExistence type="inferred from homology"/>
<keyword evidence="6 8" id="KW-1133">Transmembrane helix</keyword>
<feature type="transmembrane region" description="Helical" evidence="8">
    <location>
        <begin position="233"/>
        <end position="251"/>
    </location>
</feature>
<evidence type="ECO:0000256" key="1">
    <source>
        <dbReference type="ARBA" id="ARBA00004651"/>
    </source>
</evidence>
<feature type="transmembrane region" description="Helical" evidence="8">
    <location>
        <begin position="317"/>
        <end position="338"/>
    </location>
</feature>
<protein>
    <recommendedName>
        <fullName evidence="8">Probable lipid II flippase MurJ</fullName>
    </recommendedName>
</protein>
<keyword evidence="5 8" id="KW-0573">Peptidoglycan synthesis</keyword>
<feature type="transmembrane region" description="Helical" evidence="8">
    <location>
        <begin position="388"/>
        <end position="408"/>
    </location>
</feature>
<feature type="transmembrane region" description="Helical" evidence="8">
    <location>
        <begin position="157"/>
        <end position="178"/>
    </location>
</feature>
<dbReference type="GO" id="GO:0005886">
    <property type="term" value="C:plasma membrane"/>
    <property type="evidence" value="ECO:0007669"/>
    <property type="project" value="UniProtKB-SubCell"/>
</dbReference>
<evidence type="ECO:0000256" key="4">
    <source>
        <dbReference type="ARBA" id="ARBA00022960"/>
    </source>
</evidence>
<keyword evidence="7 8" id="KW-0472">Membrane</keyword>
<evidence type="ECO:0000256" key="6">
    <source>
        <dbReference type="ARBA" id="ARBA00022989"/>
    </source>
</evidence>
<name>A0A7C4TC71_UNCW3</name>
<evidence type="ECO:0000256" key="9">
    <source>
        <dbReference type="PIRNR" id="PIRNR002869"/>
    </source>
</evidence>
<feature type="transmembrane region" description="Helical" evidence="8">
    <location>
        <begin position="414"/>
        <end position="433"/>
    </location>
</feature>
<dbReference type="PANTHER" id="PTHR47019">
    <property type="entry name" value="LIPID II FLIPPASE MURJ"/>
    <property type="match status" value="1"/>
</dbReference>
<feature type="transmembrane region" description="Helical" evidence="8">
    <location>
        <begin position="445"/>
        <end position="466"/>
    </location>
</feature>
<feature type="transmembrane region" description="Helical" evidence="8">
    <location>
        <begin position="358"/>
        <end position="381"/>
    </location>
</feature>
<dbReference type="PIRSF" id="PIRSF002869">
    <property type="entry name" value="MviN"/>
    <property type="match status" value="1"/>
</dbReference>
<dbReference type="GO" id="GO:0008360">
    <property type="term" value="P:regulation of cell shape"/>
    <property type="evidence" value="ECO:0007669"/>
    <property type="project" value="UniProtKB-UniRule"/>
</dbReference>
<evidence type="ECO:0000256" key="2">
    <source>
        <dbReference type="ARBA" id="ARBA00022475"/>
    </source>
</evidence>
<accession>A0A7C4TC71</accession>
<comment type="similarity">
    <text evidence="8 9">Belongs to the MurJ/MviN family.</text>
</comment>
<keyword evidence="3 8" id="KW-0812">Transmembrane</keyword>
<dbReference type="GO" id="GO:0034204">
    <property type="term" value="P:lipid translocation"/>
    <property type="evidence" value="ECO:0007669"/>
    <property type="project" value="TreeGrafter"/>
</dbReference>
<comment type="function">
    <text evidence="8 9">Involved in peptidoglycan biosynthesis. Transports lipid-linked peptidoglycan precursors from the inner to the outer leaflet of the cytoplasmic membrane.</text>
</comment>
<dbReference type="HAMAP" id="MF_02078">
    <property type="entry name" value="MurJ_MviN"/>
    <property type="match status" value="1"/>
</dbReference>
<evidence type="ECO:0000256" key="7">
    <source>
        <dbReference type="ARBA" id="ARBA00023136"/>
    </source>
</evidence>
<feature type="transmembrane region" description="Helical" evidence="8">
    <location>
        <begin position="271"/>
        <end position="296"/>
    </location>
</feature>
<dbReference type="PANTHER" id="PTHR47019:SF1">
    <property type="entry name" value="LIPID II FLIPPASE MURJ"/>
    <property type="match status" value="1"/>
</dbReference>
<evidence type="ECO:0000256" key="5">
    <source>
        <dbReference type="ARBA" id="ARBA00022984"/>
    </source>
</evidence>
<dbReference type="PRINTS" id="PR01806">
    <property type="entry name" value="VIRFACTRMVIN"/>
</dbReference>
<dbReference type="CDD" id="cd13123">
    <property type="entry name" value="MATE_MurJ_like"/>
    <property type="match status" value="1"/>
</dbReference>
<feature type="transmembrane region" description="Helical" evidence="8">
    <location>
        <begin position="87"/>
        <end position="110"/>
    </location>
</feature>
<dbReference type="NCBIfam" id="TIGR01695">
    <property type="entry name" value="murJ_mviN"/>
    <property type="match status" value="1"/>
</dbReference>
<dbReference type="GO" id="GO:0015648">
    <property type="term" value="F:lipid-linked peptidoglycan transporter activity"/>
    <property type="evidence" value="ECO:0007669"/>
    <property type="project" value="UniProtKB-UniRule"/>
</dbReference>
<comment type="subcellular location">
    <subcellularLocation>
        <location evidence="1 8">Cell membrane</location>
        <topology evidence="1 8">Multi-pass membrane protein</topology>
    </subcellularLocation>
</comment>